<dbReference type="GO" id="GO:0045669">
    <property type="term" value="P:positive regulation of osteoblast differentiation"/>
    <property type="evidence" value="ECO:0007669"/>
    <property type="project" value="TreeGrafter"/>
</dbReference>
<feature type="compositionally biased region" description="Basic and acidic residues" evidence="1">
    <location>
        <begin position="226"/>
        <end position="243"/>
    </location>
</feature>
<accession>A0A8T3CI79</accession>
<evidence type="ECO:0000256" key="1">
    <source>
        <dbReference type="SAM" id="MobiDB-lite"/>
    </source>
</evidence>
<dbReference type="EMBL" id="JAERUA010000025">
    <property type="protein sequence ID" value="KAI1882405.1"/>
    <property type="molecule type" value="Genomic_DNA"/>
</dbReference>
<feature type="compositionally biased region" description="Polar residues" evidence="1">
    <location>
        <begin position="138"/>
        <end position="151"/>
    </location>
</feature>
<protein>
    <recommendedName>
        <fullName evidence="5">Transmembrane protein 119</fullName>
    </recommendedName>
</protein>
<dbReference type="GO" id="GO:0033690">
    <property type="term" value="P:positive regulation of osteoblast proliferation"/>
    <property type="evidence" value="ECO:0007669"/>
    <property type="project" value="TreeGrafter"/>
</dbReference>
<dbReference type="OrthoDB" id="8943443at2759"/>
<proteinExistence type="predicted"/>
<dbReference type="AlphaFoldDB" id="A0A8T3CI79"/>
<dbReference type="Proteomes" id="UP000829720">
    <property type="component" value="Unassembled WGS sequence"/>
</dbReference>
<dbReference type="PANTHER" id="PTHR28645:SF1">
    <property type="entry name" value="TRANSMEMBRANE PROTEIN 119"/>
    <property type="match status" value="1"/>
</dbReference>
<keyword evidence="2" id="KW-0812">Transmembrane</keyword>
<keyword evidence="4" id="KW-1185">Reference proteome</keyword>
<dbReference type="GO" id="GO:0030501">
    <property type="term" value="P:positive regulation of bone mineralization"/>
    <property type="evidence" value="ECO:0007669"/>
    <property type="project" value="TreeGrafter"/>
</dbReference>
<evidence type="ECO:0008006" key="5">
    <source>
        <dbReference type="Google" id="ProtNLM"/>
    </source>
</evidence>
<gene>
    <name evidence="3" type="ORF">AGOR_G00250350</name>
</gene>
<dbReference type="Pfam" id="PF15724">
    <property type="entry name" value="TMEM119"/>
    <property type="match status" value="1"/>
</dbReference>
<feature type="compositionally biased region" description="Polar residues" evidence="1">
    <location>
        <begin position="74"/>
        <end position="116"/>
    </location>
</feature>
<organism evidence="3 4">
    <name type="scientific">Albula goreensis</name>
    <dbReference type="NCBI Taxonomy" id="1534307"/>
    <lineage>
        <taxon>Eukaryota</taxon>
        <taxon>Metazoa</taxon>
        <taxon>Chordata</taxon>
        <taxon>Craniata</taxon>
        <taxon>Vertebrata</taxon>
        <taxon>Euteleostomi</taxon>
        <taxon>Actinopterygii</taxon>
        <taxon>Neopterygii</taxon>
        <taxon>Teleostei</taxon>
        <taxon>Albuliformes</taxon>
        <taxon>Albulidae</taxon>
        <taxon>Albula</taxon>
    </lineage>
</organism>
<comment type="caution">
    <text evidence="3">The sequence shown here is derived from an EMBL/GenBank/DDBJ whole genome shotgun (WGS) entry which is preliminary data.</text>
</comment>
<feature type="transmembrane region" description="Helical" evidence="2">
    <location>
        <begin position="169"/>
        <end position="192"/>
    </location>
</feature>
<feature type="region of interest" description="Disordered" evidence="1">
    <location>
        <begin position="213"/>
        <end position="305"/>
    </location>
</feature>
<sequence length="336" mass="36178">MWSGDPGTHGSGDHSLCSTAVIWTVTCITMRFSWVLRLAWVLVLLLGTHCYEAMPIPFLTPMEGSGWEDLESIFTSSEPSPDPTLMTQSYITQGPTHQAPPHNTHSPAHSTQSNADKTPPPATHSPAHTTQGHANMDLPNNCSPAPPSDSSGVEHFLLERMTGFLQDNLALVLALSALVAAAIFLACCAAAVSRHRKVAAYYPSAFPAGRYVDQRDKAGGAPSFREVPERPPDTRPAEQHDSGRQLQQDILNAAKKLRTPTKTASAGSKGGEGGKRTPPAVAPKTRLVSPERGESKAEGGAGGCAEQEFRREVRPLNMGLLYQLLWLPRIITLKPL</sequence>
<name>A0A8T3CI79_9TELE</name>
<dbReference type="InterPro" id="IPR031453">
    <property type="entry name" value="TMEM119"/>
</dbReference>
<evidence type="ECO:0000313" key="3">
    <source>
        <dbReference type="EMBL" id="KAI1882405.1"/>
    </source>
</evidence>
<keyword evidence="2" id="KW-0472">Membrane</keyword>
<dbReference type="PANTHER" id="PTHR28645">
    <property type="entry name" value="TRANSMEMBRANE PROTEIN 119"/>
    <property type="match status" value="1"/>
</dbReference>
<evidence type="ECO:0000313" key="4">
    <source>
        <dbReference type="Proteomes" id="UP000829720"/>
    </source>
</evidence>
<evidence type="ECO:0000256" key="2">
    <source>
        <dbReference type="SAM" id="Phobius"/>
    </source>
</evidence>
<reference evidence="3" key="1">
    <citation type="submission" date="2021-01" db="EMBL/GenBank/DDBJ databases">
        <authorList>
            <person name="Zahm M."/>
            <person name="Roques C."/>
            <person name="Cabau C."/>
            <person name="Klopp C."/>
            <person name="Donnadieu C."/>
            <person name="Jouanno E."/>
            <person name="Lampietro C."/>
            <person name="Louis A."/>
            <person name="Herpin A."/>
            <person name="Echchiki A."/>
            <person name="Berthelot C."/>
            <person name="Parey E."/>
            <person name="Roest-Crollius H."/>
            <person name="Braasch I."/>
            <person name="Postlethwait J."/>
            <person name="Bobe J."/>
            <person name="Montfort J."/>
            <person name="Bouchez O."/>
            <person name="Begum T."/>
            <person name="Mejri S."/>
            <person name="Adams A."/>
            <person name="Chen W.-J."/>
            <person name="Guiguen Y."/>
        </authorList>
    </citation>
    <scope>NUCLEOTIDE SEQUENCE</scope>
    <source>
        <tissue evidence="3">Blood</tissue>
    </source>
</reference>
<feature type="region of interest" description="Disordered" evidence="1">
    <location>
        <begin position="74"/>
        <end position="151"/>
    </location>
</feature>
<dbReference type="GO" id="GO:0005886">
    <property type="term" value="C:plasma membrane"/>
    <property type="evidence" value="ECO:0007669"/>
    <property type="project" value="TreeGrafter"/>
</dbReference>
<dbReference type="GO" id="GO:0001503">
    <property type="term" value="P:ossification"/>
    <property type="evidence" value="ECO:0007669"/>
    <property type="project" value="InterPro"/>
</dbReference>
<keyword evidence="2" id="KW-1133">Transmembrane helix</keyword>
<feature type="transmembrane region" description="Helical" evidence="2">
    <location>
        <begin position="20"/>
        <end position="46"/>
    </location>
</feature>